<reference evidence="1 2" key="1">
    <citation type="submission" date="2023-07" db="EMBL/GenBank/DDBJ databases">
        <title>Functional and genomic diversity of the sorghum phyllosphere microbiome.</title>
        <authorList>
            <person name="Shade A."/>
        </authorList>
    </citation>
    <scope>NUCLEOTIDE SEQUENCE [LARGE SCALE GENOMIC DNA]</scope>
    <source>
        <strain evidence="1 2">SORGH_AS_1126</strain>
    </source>
</reference>
<evidence type="ECO:0000313" key="2">
    <source>
        <dbReference type="Proteomes" id="UP001224781"/>
    </source>
</evidence>
<gene>
    <name evidence="1" type="ORF">QE408_000675</name>
</gene>
<protein>
    <submittedName>
        <fullName evidence="1">Uncharacterized protein</fullName>
    </submittedName>
</protein>
<evidence type="ECO:0000313" key="1">
    <source>
        <dbReference type="EMBL" id="MDQ1183553.1"/>
    </source>
</evidence>
<dbReference type="RefSeq" id="WP_306928531.1">
    <property type="nucleotide sequence ID" value="NZ_JAUTBL010000001.1"/>
</dbReference>
<dbReference type="Proteomes" id="UP001224781">
    <property type="component" value="Unassembled WGS sequence"/>
</dbReference>
<keyword evidence="2" id="KW-1185">Reference proteome</keyword>
<proteinExistence type="predicted"/>
<organism evidence="1 2">
    <name type="scientific">Agrobacterium larrymoorei</name>
    <dbReference type="NCBI Taxonomy" id="160699"/>
    <lineage>
        <taxon>Bacteria</taxon>
        <taxon>Pseudomonadati</taxon>
        <taxon>Pseudomonadota</taxon>
        <taxon>Alphaproteobacteria</taxon>
        <taxon>Hyphomicrobiales</taxon>
        <taxon>Rhizobiaceae</taxon>
        <taxon>Rhizobium/Agrobacterium group</taxon>
        <taxon>Agrobacterium</taxon>
    </lineage>
</organism>
<accession>A0ABU0UF36</accession>
<comment type="caution">
    <text evidence="1">The sequence shown here is derived from an EMBL/GenBank/DDBJ whole genome shotgun (WGS) entry which is preliminary data.</text>
</comment>
<sequence length="186" mass="20536">MSKHLPKPVRKSATQRRGAATYNKGYEAGYAQALTVTGRAKPPQQYYACELCACTAGDEDGCLHPAEEIFEMRMGLRLCRHHAMEVGGGDLSRPLSRRVSHCNPHPDDDAIDQFALGMKMKMAVARAKGRGGWHSKQQCTAEDLSRMLHAHVIKGDPVDVANFCMMLSMRGERIVEGAPEPQMRLA</sequence>
<dbReference type="EMBL" id="JAUTBL010000001">
    <property type="protein sequence ID" value="MDQ1183553.1"/>
    <property type="molecule type" value="Genomic_DNA"/>
</dbReference>
<name>A0ABU0UF36_9HYPH</name>